<evidence type="ECO:0000313" key="1">
    <source>
        <dbReference type="EMBL" id="SFV59193.1"/>
    </source>
</evidence>
<proteinExistence type="predicted"/>
<accession>A0A1W1C0B6</accession>
<name>A0A1W1C0B6_9ZZZZ</name>
<protein>
    <recommendedName>
        <fullName evidence="2">Outer membrane protein beta-barrel domain-containing protein</fullName>
    </recommendedName>
</protein>
<evidence type="ECO:0008006" key="2">
    <source>
        <dbReference type="Google" id="ProtNLM"/>
    </source>
</evidence>
<sequence length="168" mass="18697">MKNLKKTLASLLILSSLSTAGTFEQNGVKEGNNRISASARLTFPDEGDKSIQLLGQYGRFLTDDVEVMVDLFSNTASGDTFYLVGLGANYYFAKTPTLTPYVGAEYYYSDYTKDDGIDYSANGTRAYVGAHQFLTENFAITPEAGAQFFDFSDYSQSYLNVYLTYFFD</sequence>
<dbReference type="EMBL" id="FPHN01000099">
    <property type="protein sequence ID" value="SFV59193.1"/>
    <property type="molecule type" value="Genomic_DNA"/>
</dbReference>
<gene>
    <name evidence="1" type="ORF">MNB_SV-14-1759</name>
</gene>
<dbReference type="InterPro" id="IPR011250">
    <property type="entry name" value="OMP/PagP_B-barrel"/>
</dbReference>
<dbReference type="AlphaFoldDB" id="A0A1W1C0B6"/>
<dbReference type="SUPFAM" id="SSF56925">
    <property type="entry name" value="OMPA-like"/>
    <property type="match status" value="1"/>
</dbReference>
<reference evidence="1" key="1">
    <citation type="submission" date="2016-10" db="EMBL/GenBank/DDBJ databases">
        <authorList>
            <person name="de Groot N.N."/>
        </authorList>
    </citation>
    <scope>NUCLEOTIDE SEQUENCE</scope>
</reference>
<organism evidence="1">
    <name type="scientific">hydrothermal vent metagenome</name>
    <dbReference type="NCBI Taxonomy" id="652676"/>
    <lineage>
        <taxon>unclassified sequences</taxon>
        <taxon>metagenomes</taxon>
        <taxon>ecological metagenomes</taxon>
    </lineage>
</organism>